<evidence type="ECO:0000259" key="7">
    <source>
        <dbReference type="Pfam" id="PF05175"/>
    </source>
</evidence>
<comment type="similarity">
    <text evidence="6">Belongs to the methyltransferase superfamily. tRNA (adenine-N(6)-)-methyltransferase family.</text>
</comment>
<dbReference type="Proteomes" id="UP000249873">
    <property type="component" value="Chromosome"/>
</dbReference>
<dbReference type="PANTHER" id="PTHR47739">
    <property type="entry name" value="TRNA1(VAL) (ADENINE(37)-N6)-METHYLTRANSFERASE"/>
    <property type="match status" value="1"/>
</dbReference>
<dbReference type="PANTHER" id="PTHR47739:SF1">
    <property type="entry name" value="TRNA1(VAL) (ADENINE(37)-N6)-METHYLTRANSFERASE"/>
    <property type="match status" value="1"/>
</dbReference>
<dbReference type="GO" id="GO:0000179">
    <property type="term" value="F:rRNA (adenine-N6,N6-)-dimethyltransferase activity"/>
    <property type="evidence" value="ECO:0007669"/>
    <property type="project" value="InterPro"/>
</dbReference>
<dbReference type="InterPro" id="IPR029063">
    <property type="entry name" value="SAM-dependent_MTases_sf"/>
</dbReference>
<dbReference type="KEGG" id="als:DJ013_19565"/>
<keyword evidence="4 6" id="KW-0949">S-adenosyl-L-methionine</keyword>
<dbReference type="InterPro" id="IPR007848">
    <property type="entry name" value="Small_mtfrase_dom"/>
</dbReference>
<feature type="domain" description="Methyltransferase small" evidence="7">
    <location>
        <begin position="32"/>
        <end position="112"/>
    </location>
</feature>
<evidence type="ECO:0000313" key="9">
    <source>
        <dbReference type="Proteomes" id="UP000249873"/>
    </source>
</evidence>
<dbReference type="GO" id="GO:0008033">
    <property type="term" value="P:tRNA processing"/>
    <property type="evidence" value="ECO:0007669"/>
    <property type="project" value="UniProtKB-UniRule"/>
</dbReference>
<comment type="function">
    <text evidence="6">Specifically methylates the adenine in position 37 of tRNA(1)(Val) (anticodon cmo5UAC).</text>
</comment>
<dbReference type="GO" id="GO:0005737">
    <property type="term" value="C:cytoplasm"/>
    <property type="evidence" value="ECO:0007669"/>
    <property type="project" value="UniProtKB-SubCell"/>
</dbReference>
<dbReference type="InterPro" id="IPR022882">
    <property type="entry name" value="tRNA_adenine-N6_MeTrfase"/>
</dbReference>
<dbReference type="PROSITE" id="PS01131">
    <property type="entry name" value="RRNA_A_DIMETH"/>
    <property type="match status" value="1"/>
</dbReference>
<dbReference type="AlphaFoldDB" id="A0A2Z4GFT2"/>
<evidence type="ECO:0000256" key="6">
    <source>
        <dbReference type="HAMAP-Rule" id="MF_01872"/>
    </source>
</evidence>
<evidence type="ECO:0000256" key="3">
    <source>
        <dbReference type="ARBA" id="ARBA00022679"/>
    </source>
</evidence>
<dbReference type="HAMAP" id="MF_01872">
    <property type="entry name" value="tRNA_methyltr_YfiC"/>
    <property type="match status" value="1"/>
</dbReference>
<sequence length="228" mass="26506">MFRFKQFTIHQDQCAMKVCIDSCIFGAWVNVSENDKILDIGTGTGLLSLMLAQKNKSLKIDAVEIDEDAYGQATENFNQSKQISLYHQDIKTFNKDNYDRIIVNPPFYMDGLSSPNAKKNKAKHQETLTLKELAEQISLKLNFAGTVAIMLPPVEMLHMEKFMSLLDFRINKRLQVKHQKGMKVFREMAEFSKKEVPYSLEELYIKEEDNQTYSDDFQALLKEYYIIF</sequence>
<keyword evidence="1 6" id="KW-0963">Cytoplasm</keyword>
<accession>A0A2Z4GFT2</accession>
<proteinExistence type="inferred from homology"/>
<evidence type="ECO:0000256" key="5">
    <source>
        <dbReference type="ARBA" id="ARBA00022694"/>
    </source>
</evidence>
<protein>
    <recommendedName>
        <fullName evidence="6">tRNA1(Val) (adenine(37)-N6)-methyltransferase</fullName>
        <ecNumber evidence="6">2.1.1.223</ecNumber>
    </recommendedName>
    <alternativeName>
        <fullName evidence="6">tRNA m6A37 methyltransferase</fullName>
    </alternativeName>
</protein>
<evidence type="ECO:0000256" key="2">
    <source>
        <dbReference type="ARBA" id="ARBA00022603"/>
    </source>
</evidence>
<reference evidence="8 9" key="1">
    <citation type="submission" date="2018-05" db="EMBL/GenBank/DDBJ databases">
        <title>Complete genome sequence of Arcticibacterium luteifluviistationis SM1504T, a cytophagaceae bacterium isolated from Arctic surface seawater.</title>
        <authorList>
            <person name="Li Y."/>
            <person name="Qin Q.-L."/>
        </authorList>
    </citation>
    <scope>NUCLEOTIDE SEQUENCE [LARGE SCALE GENOMIC DNA]</scope>
    <source>
        <strain evidence="8 9">SM1504</strain>
    </source>
</reference>
<comment type="catalytic activity">
    <reaction evidence="6">
        <text>adenosine(37) in tRNA1(Val) + S-adenosyl-L-methionine = N(6)-methyladenosine(37) in tRNA1(Val) + S-adenosyl-L-homocysteine + H(+)</text>
        <dbReference type="Rhea" id="RHEA:43160"/>
        <dbReference type="Rhea" id="RHEA-COMP:10369"/>
        <dbReference type="Rhea" id="RHEA-COMP:10370"/>
        <dbReference type="ChEBI" id="CHEBI:15378"/>
        <dbReference type="ChEBI" id="CHEBI:57856"/>
        <dbReference type="ChEBI" id="CHEBI:59789"/>
        <dbReference type="ChEBI" id="CHEBI:74411"/>
        <dbReference type="ChEBI" id="CHEBI:74449"/>
        <dbReference type="EC" id="2.1.1.223"/>
    </reaction>
</comment>
<dbReference type="GO" id="GO:0016430">
    <property type="term" value="F:tRNA (adenine-N6)-methyltransferase activity"/>
    <property type="evidence" value="ECO:0007669"/>
    <property type="project" value="UniProtKB-UniRule"/>
</dbReference>
<dbReference type="CDD" id="cd02440">
    <property type="entry name" value="AdoMet_MTases"/>
    <property type="match status" value="1"/>
</dbReference>
<keyword evidence="2 6" id="KW-0489">Methyltransferase</keyword>
<dbReference type="OrthoDB" id="5383291at2"/>
<dbReference type="InterPro" id="IPR050210">
    <property type="entry name" value="tRNA_Adenine-N(6)_MTase"/>
</dbReference>
<keyword evidence="3 6" id="KW-0808">Transferase</keyword>
<dbReference type="EC" id="2.1.1.223" evidence="6"/>
<evidence type="ECO:0000313" key="8">
    <source>
        <dbReference type="EMBL" id="AWW00250.1"/>
    </source>
</evidence>
<gene>
    <name evidence="8" type="ORF">DJ013_19565</name>
</gene>
<evidence type="ECO:0000256" key="1">
    <source>
        <dbReference type="ARBA" id="ARBA00022490"/>
    </source>
</evidence>
<keyword evidence="9" id="KW-1185">Reference proteome</keyword>
<comment type="subcellular location">
    <subcellularLocation>
        <location evidence="6">Cytoplasm</location>
    </subcellularLocation>
</comment>
<dbReference type="Gene3D" id="3.40.50.150">
    <property type="entry name" value="Vaccinia Virus protein VP39"/>
    <property type="match status" value="1"/>
</dbReference>
<dbReference type="SUPFAM" id="SSF53335">
    <property type="entry name" value="S-adenosyl-L-methionine-dependent methyltransferases"/>
    <property type="match status" value="1"/>
</dbReference>
<keyword evidence="5 6" id="KW-0819">tRNA processing</keyword>
<dbReference type="EMBL" id="CP029480">
    <property type="protein sequence ID" value="AWW00250.1"/>
    <property type="molecule type" value="Genomic_DNA"/>
</dbReference>
<evidence type="ECO:0000256" key="4">
    <source>
        <dbReference type="ARBA" id="ARBA00022691"/>
    </source>
</evidence>
<dbReference type="InterPro" id="IPR020596">
    <property type="entry name" value="rRNA_Ade_Mease_Trfase_CS"/>
</dbReference>
<organism evidence="8 9">
    <name type="scientific">Arcticibacterium luteifluviistationis</name>
    <dbReference type="NCBI Taxonomy" id="1784714"/>
    <lineage>
        <taxon>Bacteria</taxon>
        <taxon>Pseudomonadati</taxon>
        <taxon>Bacteroidota</taxon>
        <taxon>Cytophagia</taxon>
        <taxon>Cytophagales</taxon>
        <taxon>Leadbetterellaceae</taxon>
        <taxon>Arcticibacterium</taxon>
    </lineage>
</organism>
<dbReference type="Pfam" id="PF05175">
    <property type="entry name" value="MTS"/>
    <property type="match status" value="1"/>
</dbReference>
<name>A0A2Z4GFT2_9BACT</name>
<dbReference type="RefSeq" id="WP_111373617.1">
    <property type="nucleotide sequence ID" value="NZ_CP029480.1"/>
</dbReference>